<evidence type="ECO:0000313" key="1">
    <source>
        <dbReference type="EMBL" id="MDQ0177800.1"/>
    </source>
</evidence>
<evidence type="ECO:0000313" key="2">
    <source>
        <dbReference type="Proteomes" id="UP001223586"/>
    </source>
</evidence>
<name>A0ABT9WX47_9BACI</name>
<comment type="caution">
    <text evidence="1">The sequence shown here is derived from an EMBL/GenBank/DDBJ whole genome shotgun (WGS) entry which is preliminary data.</text>
</comment>
<reference evidence="1 2" key="1">
    <citation type="submission" date="2023-07" db="EMBL/GenBank/DDBJ databases">
        <title>Genomic Encyclopedia of Type Strains, Phase IV (KMG-IV): sequencing the most valuable type-strain genomes for metagenomic binning, comparative biology and taxonomic classification.</title>
        <authorList>
            <person name="Goeker M."/>
        </authorList>
    </citation>
    <scope>NUCLEOTIDE SEQUENCE [LARGE SCALE GENOMIC DNA]</scope>
    <source>
        <strain evidence="1 2">DSM 23837</strain>
    </source>
</reference>
<sequence>MSIPFLPFTKGCFPNYIHFKGLSSGVLFKWLQYVKPVLLEGIADKQKLVANKAFKQFWKELILKSLNGFFYLYKSNGRGAENENQTIGIACIFFTSKGVQLLQTLSTSIGLIIS</sequence>
<dbReference type="EMBL" id="JAUSTT010000027">
    <property type="protein sequence ID" value="MDQ0177800.1"/>
    <property type="molecule type" value="Genomic_DNA"/>
</dbReference>
<proteinExistence type="predicted"/>
<dbReference type="Proteomes" id="UP001223586">
    <property type="component" value="Unassembled WGS sequence"/>
</dbReference>
<protein>
    <submittedName>
        <fullName evidence="1">Uncharacterized protein</fullName>
    </submittedName>
</protein>
<accession>A0ABT9WX47</accession>
<gene>
    <name evidence="1" type="ORF">J2S08_003681</name>
</gene>
<organism evidence="1 2">
    <name type="scientific">Bacillus chungangensis</name>
    <dbReference type="NCBI Taxonomy" id="587633"/>
    <lineage>
        <taxon>Bacteria</taxon>
        <taxon>Bacillati</taxon>
        <taxon>Bacillota</taxon>
        <taxon>Bacilli</taxon>
        <taxon>Bacillales</taxon>
        <taxon>Bacillaceae</taxon>
        <taxon>Bacillus</taxon>
    </lineage>
</organism>
<dbReference type="RefSeq" id="WP_307232115.1">
    <property type="nucleotide sequence ID" value="NZ_JAUSTT010000027.1"/>
</dbReference>
<keyword evidence="2" id="KW-1185">Reference proteome</keyword>